<feature type="signal peptide" evidence="4">
    <location>
        <begin position="1"/>
        <end position="19"/>
    </location>
</feature>
<dbReference type="GO" id="GO:0030313">
    <property type="term" value="C:cell envelope"/>
    <property type="evidence" value="ECO:0007669"/>
    <property type="project" value="UniProtKB-SubCell"/>
</dbReference>
<dbReference type="Pfam" id="PF13407">
    <property type="entry name" value="Peripla_BP_4"/>
    <property type="match status" value="1"/>
</dbReference>
<evidence type="ECO:0000256" key="1">
    <source>
        <dbReference type="ARBA" id="ARBA00004196"/>
    </source>
</evidence>
<dbReference type="InterPro" id="IPR025997">
    <property type="entry name" value="SBP_2_dom"/>
</dbReference>
<evidence type="ECO:0000256" key="2">
    <source>
        <dbReference type="ARBA" id="ARBA00007639"/>
    </source>
</evidence>
<name>A0A2Y9C4Z7_9FIRM</name>
<keyword evidence="3 4" id="KW-0732">Signal</keyword>
<dbReference type="Proteomes" id="UP000245845">
    <property type="component" value="Unassembled WGS sequence"/>
</dbReference>
<dbReference type="InterPro" id="IPR028082">
    <property type="entry name" value="Peripla_BP_I"/>
</dbReference>
<organism evidence="6 7">
    <name type="scientific">Faecalicatena orotica</name>
    <dbReference type="NCBI Taxonomy" id="1544"/>
    <lineage>
        <taxon>Bacteria</taxon>
        <taxon>Bacillati</taxon>
        <taxon>Bacillota</taxon>
        <taxon>Clostridia</taxon>
        <taxon>Lachnospirales</taxon>
        <taxon>Lachnospiraceae</taxon>
        <taxon>Faecalicatena</taxon>
    </lineage>
</organism>
<dbReference type="GO" id="GO:0030246">
    <property type="term" value="F:carbohydrate binding"/>
    <property type="evidence" value="ECO:0007669"/>
    <property type="project" value="UniProtKB-ARBA"/>
</dbReference>
<comment type="similarity">
    <text evidence="2">Belongs to the bacterial solute-binding protein 2 family.</text>
</comment>
<evidence type="ECO:0000256" key="3">
    <source>
        <dbReference type="ARBA" id="ARBA00022729"/>
    </source>
</evidence>
<comment type="subcellular location">
    <subcellularLocation>
        <location evidence="1">Cell envelope</location>
    </subcellularLocation>
</comment>
<keyword evidence="7" id="KW-1185">Reference proteome</keyword>
<evidence type="ECO:0000256" key="4">
    <source>
        <dbReference type="SAM" id="SignalP"/>
    </source>
</evidence>
<evidence type="ECO:0000259" key="5">
    <source>
        <dbReference type="Pfam" id="PF13407"/>
    </source>
</evidence>
<dbReference type="PANTHER" id="PTHR46847:SF1">
    <property type="entry name" value="D-ALLOSE-BINDING PERIPLASMIC PROTEIN-RELATED"/>
    <property type="match status" value="1"/>
</dbReference>
<evidence type="ECO:0000313" key="6">
    <source>
        <dbReference type="EMBL" id="PWJ30384.1"/>
    </source>
</evidence>
<sequence>MKKKIAAALVMCMVLGLTACGTNGAGGSGEGSKKEDTKSGDTAEIQVIPMSTASAYWLAVKQGAEDAAADLKEEYGNIQVKYDGPPKNGDATGQIDIMNNAVTAQVDGIVLAATDPEALLEPVKNAIAEGVHVVTVDSGVEPNEADSFFYTNNIEGCKKLGEHMLEELGKDTKGSYAIIGDSYEFAAGKDRPDGFEQAMAENAGMEYLGIQLAKSDIAEAENICSNFLTANPDLDLIFATNDAAAQGALNAFNKAGITNEVKLCVVDVSEDVLTAMEKGIIDAAALQNPYTMGYEGVVSIMKLLNGETVEKQVDTGVFILTPENMKTEEAVKAIQQYLPDYQP</sequence>
<evidence type="ECO:0000313" key="7">
    <source>
        <dbReference type="Proteomes" id="UP000245845"/>
    </source>
</evidence>
<dbReference type="SUPFAM" id="SSF53822">
    <property type="entry name" value="Periplasmic binding protein-like I"/>
    <property type="match status" value="1"/>
</dbReference>
<dbReference type="AlphaFoldDB" id="A0A2Y9C4Z7"/>
<accession>A0A2Y9C4Z7</accession>
<dbReference type="OrthoDB" id="569491at2"/>
<reference evidence="6 7" key="1">
    <citation type="submission" date="2018-05" db="EMBL/GenBank/DDBJ databases">
        <title>The Hungate 1000. A catalogue of reference genomes from the rumen microbiome.</title>
        <authorList>
            <person name="Kelly W."/>
        </authorList>
    </citation>
    <scope>NUCLEOTIDE SEQUENCE [LARGE SCALE GENOMIC DNA]</scope>
    <source>
        <strain evidence="6 7">NLAE-zl-C242</strain>
    </source>
</reference>
<proteinExistence type="inferred from homology"/>
<dbReference type="Gene3D" id="3.40.50.2300">
    <property type="match status" value="2"/>
</dbReference>
<dbReference type="EMBL" id="QGDL01000004">
    <property type="protein sequence ID" value="PWJ30384.1"/>
    <property type="molecule type" value="Genomic_DNA"/>
</dbReference>
<dbReference type="PROSITE" id="PS51257">
    <property type="entry name" value="PROKAR_LIPOPROTEIN"/>
    <property type="match status" value="1"/>
</dbReference>
<gene>
    <name evidence="6" type="ORF">A8806_104254</name>
</gene>
<protein>
    <submittedName>
        <fullName evidence="6">Monosaccharide ABC transporter substrate-binding protein (CUT2 family)</fullName>
    </submittedName>
</protein>
<feature type="domain" description="Periplasmic binding protein" evidence="5">
    <location>
        <begin position="46"/>
        <end position="307"/>
    </location>
</feature>
<dbReference type="RefSeq" id="WP_109730809.1">
    <property type="nucleotide sequence ID" value="NZ_BAAACK010000019.1"/>
</dbReference>
<feature type="chain" id="PRO_5043162241" evidence="4">
    <location>
        <begin position="20"/>
        <end position="343"/>
    </location>
</feature>
<comment type="caution">
    <text evidence="6">The sequence shown here is derived from an EMBL/GenBank/DDBJ whole genome shotgun (WGS) entry which is preliminary data.</text>
</comment>
<dbReference type="PANTHER" id="PTHR46847">
    <property type="entry name" value="D-ALLOSE-BINDING PERIPLASMIC PROTEIN-RELATED"/>
    <property type="match status" value="1"/>
</dbReference>